<protein>
    <submittedName>
        <fullName evidence="1">Osmotic signal transduction related protein</fullName>
    </submittedName>
</protein>
<reference evidence="2" key="1">
    <citation type="submission" date="2017-06" db="EMBL/GenBank/DDBJ databases">
        <title>Genome analysis of Fimbriiglobus ruber SP5, the first member of the order Planctomycetales with confirmed chitinolytic capability.</title>
        <authorList>
            <person name="Ravin N.V."/>
            <person name="Rakitin A.L."/>
            <person name="Ivanova A.A."/>
            <person name="Beletsky A.V."/>
            <person name="Kulichevskaya I.S."/>
            <person name="Mardanov A.V."/>
            <person name="Dedysh S.N."/>
        </authorList>
    </citation>
    <scope>NUCLEOTIDE SEQUENCE [LARGE SCALE GENOMIC DNA]</scope>
    <source>
        <strain evidence="2">SP5</strain>
    </source>
</reference>
<sequence>MSQTTDLVTPDNVTIEMIRDIYDAAFMEATLDEEKKQIRIREEVLARAFLAESKERLQLVAYYGIKEDAQRIDRLELVNRVNENYVLIRAGIDDDGDLWFDYCVLLKGGVTKKAIVQATRVFLMLVPRAVNECDEDGIVD</sequence>
<evidence type="ECO:0000313" key="1">
    <source>
        <dbReference type="EMBL" id="OWK41670.1"/>
    </source>
</evidence>
<evidence type="ECO:0000313" key="2">
    <source>
        <dbReference type="Proteomes" id="UP000214646"/>
    </source>
</evidence>
<organism evidence="1 2">
    <name type="scientific">Fimbriiglobus ruber</name>
    <dbReference type="NCBI Taxonomy" id="1908690"/>
    <lineage>
        <taxon>Bacteria</taxon>
        <taxon>Pseudomonadati</taxon>
        <taxon>Planctomycetota</taxon>
        <taxon>Planctomycetia</taxon>
        <taxon>Gemmatales</taxon>
        <taxon>Gemmataceae</taxon>
        <taxon>Fimbriiglobus</taxon>
    </lineage>
</organism>
<dbReference type="OrthoDB" id="157577at2"/>
<dbReference type="RefSeq" id="WP_088254947.1">
    <property type="nucleotide sequence ID" value="NZ_NIDE01000005.1"/>
</dbReference>
<gene>
    <name evidence="1" type="ORF">FRUB_03748</name>
</gene>
<name>A0A225DJN3_9BACT</name>
<dbReference type="Proteomes" id="UP000214646">
    <property type="component" value="Unassembled WGS sequence"/>
</dbReference>
<dbReference type="EMBL" id="NIDE01000005">
    <property type="protein sequence ID" value="OWK41670.1"/>
    <property type="molecule type" value="Genomic_DNA"/>
</dbReference>
<dbReference type="AlphaFoldDB" id="A0A225DJN3"/>
<dbReference type="InterPro" id="IPR019660">
    <property type="entry name" value="Put_sensory_transdc_reg_YbjN"/>
</dbReference>
<dbReference type="Pfam" id="PF10722">
    <property type="entry name" value="YbjN"/>
    <property type="match status" value="1"/>
</dbReference>
<comment type="caution">
    <text evidence="1">The sequence shown here is derived from an EMBL/GenBank/DDBJ whole genome shotgun (WGS) entry which is preliminary data.</text>
</comment>
<proteinExistence type="predicted"/>
<accession>A0A225DJN3</accession>
<keyword evidence="2" id="KW-1185">Reference proteome</keyword>